<keyword evidence="3" id="KW-1185">Reference proteome</keyword>
<dbReference type="EMBL" id="AGNL01004158">
    <property type="protein sequence ID" value="EJK73854.1"/>
    <property type="molecule type" value="Genomic_DNA"/>
</dbReference>
<feature type="region of interest" description="Disordered" evidence="1">
    <location>
        <begin position="1"/>
        <end position="20"/>
    </location>
</feature>
<name>K0T9T1_THAOC</name>
<evidence type="ECO:0000256" key="1">
    <source>
        <dbReference type="SAM" id="MobiDB-lite"/>
    </source>
</evidence>
<accession>K0T9T1</accession>
<reference evidence="2 3" key="1">
    <citation type="journal article" date="2012" name="Genome Biol.">
        <title>Genome and low-iron response of an oceanic diatom adapted to chronic iron limitation.</title>
        <authorList>
            <person name="Lommer M."/>
            <person name="Specht M."/>
            <person name="Roy A.S."/>
            <person name="Kraemer L."/>
            <person name="Andreson R."/>
            <person name="Gutowska M.A."/>
            <person name="Wolf J."/>
            <person name="Bergner S.V."/>
            <person name="Schilhabel M.B."/>
            <person name="Klostermeier U.C."/>
            <person name="Beiko R.G."/>
            <person name="Rosenstiel P."/>
            <person name="Hippler M."/>
            <person name="Laroche J."/>
        </authorList>
    </citation>
    <scope>NUCLEOTIDE SEQUENCE [LARGE SCALE GENOMIC DNA]</scope>
    <source>
        <strain evidence="2 3">CCMP1005</strain>
    </source>
</reference>
<organism evidence="2 3">
    <name type="scientific">Thalassiosira oceanica</name>
    <name type="common">Marine diatom</name>
    <dbReference type="NCBI Taxonomy" id="159749"/>
    <lineage>
        <taxon>Eukaryota</taxon>
        <taxon>Sar</taxon>
        <taxon>Stramenopiles</taxon>
        <taxon>Ochrophyta</taxon>
        <taxon>Bacillariophyta</taxon>
        <taxon>Coscinodiscophyceae</taxon>
        <taxon>Thalassiosirophycidae</taxon>
        <taxon>Thalassiosirales</taxon>
        <taxon>Thalassiosiraceae</taxon>
        <taxon>Thalassiosira</taxon>
    </lineage>
</organism>
<gene>
    <name evidence="2" type="ORF">THAOC_04504</name>
</gene>
<proteinExistence type="predicted"/>
<feature type="compositionally biased region" description="Gly residues" evidence="1">
    <location>
        <begin position="1"/>
        <end position="17"/>
    </location>
</feature>
<evidence type="ECO:0000313" key="3">
    <source>
        <dbReference type="Proteomes" id="UP000266841"/>
    </source>
</evidence>
<dbReference type="Proteomes" id="UP000266841">
    <property type="component" value="Unassembled WGS sequence"/>
</dbReference>
<comment type="caution">
    <text evidence="2">The sequence shown here is derived from an EMBL/GenBank/DDBJ whole genome shotgun (WGS) entry which is preliminary data.</text>
</comment>
<evidence type="ECO:0000313" key="2">
    <source>
        <dbReference type="EMBL" id="EJK73854.1"/>
    </source>
</evidence>
<dbReference type="AlphaFoldDB" id="K0T9T1"/>
<protein>
    <submittedName>
        <fullName evidence="2">Uncharacterized protein</fullName>
    </submittedName>
</protein>
<sequence>MDGSWGGRGGRGYGGGGKTDEKLLIAGRKKAERAASENDSASIKTLKSINKEIERQLALGEKKKATHRDKDENCDLELGDDCINKAKQVLVTVFRNQVPSDWDERKDLYHQALGVCRSLSSDKYGDVLGNHEDPESIMFWLLDFKTQAEGILVRHAANGFSKREENDVLLATVVSDVAEAAMKVSKRCQAKKPTADLIMIDQGQVYQKELGPLRFDTVESLLNVSDVYMKETTRMMTMSPKLLRSTTFTRNLQTLRLR</sequence>